<evidence type="ECO:0000313" key="4">
    <source>
        <dbReference type="Proteomes" id="UP001243009"/>
    </source>
</evidence>
<feature type="chain" id="PRO_5046194750" evidence="2">
    <location>
        <begin position="25"/>
        <end position="323"/>
    </location>
</feature>
<protein>
    <submittedName>
        <fullName evidence="3">Tripartite tricarboxylate transporter substrate-binding protein</fullName>
    </submittedName>
</protein>
<dbReference type="PIRSF" id="PIRSF017082">
    <property type="entry name" value="YflP"/>
    <property type="match status" value="1"/>
</dbReference>
<accession>A0ABT9ECS5</accession>
<dbReference type="PANTHER" id="PTHR42928:SF5">
    <property type="entry name" value="BLR1237 PROTEIN"/>
    <property type="match status" value="1"/>
</dbReference>
<comment type="caution">
    <text evidence="3">The sequence shown here is derived from an EMBL/GenBank/DDBJ whole genome shotgun (WGS) entry which is preliminary data.</text>
</comment>
<evidence type="ECO:0000256" key="2">
    <source>
        <dbReference type="SAM" id="SignalP"/>
    </source>
</evidence>
<proteinExistence type="inferred from homology"/>
<dbReference type="Pfam" id="PF03401">
    <property type="entry name" value="TctC"/>
    <property type="match status" value="1"/>
</dbReference>
<feature type="signal peptide" evidence="2">
    <location>
        <begin position="1"/>
        <end position="24"/>
    </location>
</feature>
<evidence type="ECO:0000256" key="1">
    <source>
        <dbReference type="ARBA" id="ARBA00006987"/>
    </source>
</evidence>
<organism evidence="3 4">
    <name type="scientific">Paracraurococcus lichenis</name>
    <dbReference type="NCBI Taxonomy" id="3064888"/>
    <lineage>
        <taxon>Bacteria</taxon>
        <taxon>Pseudomonadati</taxon>
        <taxon>Pseudomonadota</taxon>
        <taxon>Alphaproteobacteria</taxon>
        <taxon>Acetobacterales</taxon>
        <taxon>Roseomonadaceae</taxon>
        <taxon>Paracraurococcus</taxon>
    </lineage>
</organism>
<dbReference type="Gene3D" id="3.40.190.150">
    <property type="entry name" value="Bordetella uptake gene, domain 1"/>
    <property type="match status" value="1"/>
</dbReference>
<keyword evidence="2" id="KW-0732">Signal</keyword>
<dbReference type="SUPFAM" id="SSF53850">
    <property type="entry name" value="Periplasmic binding protein-like II"/>
    <property type="match status" value="1"/>
</dbReference>
<dbReference type="Gene3D" id="3.40.190.10">
    <property type="entry name" value="Periplasmic binding protein-like II"/>
    <property type="match status" value="1"/>
</dbReference>
<evidence type="ECO:0000313" key="3">
    <source>
        <dbReference type="EMBL" id="MDO9714009.1"/>
    </source>
</evidence>
<sequence length="323" mass="33655">MRLTRRVALAGTTMALAVAGQADAQAPAGRPVVIIVPFTAGPAPDIVARIVAEGMQRRLGQPVVVENRPGASGNIGADAVARAAPDGQTLLLHTTTLVMNAALYRTLPYDPLGSFTPVLGLVDVEYALVLHPDAGGTSVAELLSRARARPGALNFGSPGIGTPLHLTMELFMRAAGVRLTHVPYRGFGPAIAGLLAGEVAGIFMPVDTAAELTRDGRVRTVAVAAEARLPLLPGVPTVAEAGVPGVTMRDWIALLAPARTPAPVVARHTAVAAEVLRMPEVARTLSGRGYNLLATPPEEFRARMVADKERWARVVLEAGISAE</sequence>
<name>A0ABT9ECS5_9PROT</name>
<keyword evidence="4" id="KW-1185">Reference proteome</keyword>
<gene>
    <name evidence="3" type="ORF">Q7A36_37250</name>
</gene>
<dbReference type="InterPro" id="IPR005064">
    <property type="entry name" value="BUG"/>
</dbReference>
<dbReference type="Proteomes" id="UP001243009">
    <property type="component" value="Unassembled WGS sequence"/>
</dbReference>
<dbReference type="RefSeq" id="WP_305108854.1">
    <property type="nucleotide sequence ID" value="NZ_JAUTWS010000149.1"/>
</dbReference>
<dbReference type="EMBL" id="JAUTWS010000149">
    <property type="protein sequence ID" value="MDO9714009.1"/>
    <property type="molecule type" value="Genomic_DNA"/>
</dbReference>
<reference evidence="3 4" key="1">
    <citation type="submission" date="2023-08" db="EMBL/GenBank/DDBJ databases">
        <title>The draft genome sequence of Paracraurococcus sp. LOR1-02.</title>
        <authorList>
            <person name="Kingkaew E."/>
            <person name="Tanasupawat S."/>
        </authorList>
    </citation>
    <scope>NUCLEOTIDE SEQUENCE [LARGE SCALE GENOMIC DNA]</scope>
    <source>
        <strain evidence="3 4">LOR1-02</strain>
    </source>
</reference>
<dbReference type="InterPro" id="IPR042100">
    <property type="entry name" value="Bug_dom1"/>
</dbReference>
<dbReference type="PANTHER" id="PTHR42928">
    <property type="entry name" value="TRICARBOXYLATE-BINDING PROTEIN"/>
    <property type="match status" value="1"/>
</dbReference>
<comment type="similarity">
    <text evidence="1">Belongs to the UPF0065 (bug) family.</text>
</comment>